<name>A0AAE6YHK4_9GAMM</name>
<keyword evidence="3" id="KW-1185">Reference proteome</keyword>
<dbReference type="Proteomes" id="UP000502004">
    <property type="component" value="Chromosome"/>
</dbReference>
<dbReference type="KEGG" id="aii:E4K63_04190"/>
<evidence type="ECO:0000313" key="2">
    <source>
        <dbReference type="EMBL" id="QIV96070.1"/>
    </source>
</evidence>
<evidence type="ECO:0000256" key="1">
    <source>
        <dbReference type="SAM" id="Phobius"/>
    </source>
</evidence>
<reference evidence="2 3" key="1">
    <citation type="submission" date="2019-03" db="EMBL/GenBank/DDBJ databases">
        <title>Complete Genome Sequence of Allofrancisella inopinata Strain SYSU YG23 Isolated from Water-Cooling Systems in China.</title>
        <authorList>
            <person name="Ohrman C."/>
            <person name="Uneklint I."/>
            <person name="Sjodin A."/>
        </authorList>
    </citation>
    <scope>NUCLEOTIDE SEQUENCE [LARGE SCALE GENOMIC DNA]</scope>
    <source>
        <strain evidence="2 3">SYSU YG23</strain>
    </source>
</reference>
<dbReference type="EMBL" id="CP038241">
    <property type="protein sequence ID" value="QIV96070.1"/>
    <property type="molecule type" value="Genomic_DNA"/>
</dbReference>
<keyword evidence="1" id="KW-0812">Transmembrane</keyword>
<accession>A0AAE6YHK4</accession>
<feature type="transmembrane region" description="Helical" evidence="1">
    <location>
        <begin position="12"/>
        <end position="35"/>
    </location>
</feature>
<gene>
    <name evidence="2" type="ORF">E4K63_04190</name>
</gene>
<keyword evidence="1" id="KW-1133">Transmembrane helix</keyword>
<keyword evidence="1" id="KW-0472">Membrane</keyword>
<proteinExistence type="predicted"/>
<dbReference type="AlphaFoldDB" id="A0AAE6YHK4"/>
<sequence>MMLYDFNSSHYFVYLYYGSDIFNCLFSYSISHYYIRKLQINLNNKTKKCLIYLTPNEVLFWNRYKH</sequence>
<organism evidence="2 3">
    <name type="scientific">Allofrancisella inopinata</name>
    <dbReference type="NCBI Taxonomy" id="1085647"/>
    <lineage>
        <taxon>Bacteria</taxon>
        <taxon>Pseudomonadati</taxon>
        <taxon>Pseudomonadota</taxon>
        <taxon>Gammaproteobacteria</taxon>
        <taxon>Thiotrichales</taxon>
        <taxon>Francisellaceae</taxon>
        <taxon>Allofrancisella</taxon>
    </lineage>
</organism>
<protein>
    <submittedName>
        <fullName evidence="2">Uncharacterized protein</fullName>
    </submittedName>
</protein>
<evidence type="ECO:0000313" key="3">
    <source>
        <dbReference type="Proteomes" id="UP000502004"/>
    </source>
</evidence>